<organism evidence="12 13">
    <name type="scientific">Batrachochytrium salamandrivorans</name>
    <dbReference type="NCBI Taxonomy" id="1357716"/>
    <lineage>
        <taxon>Eukaryota</taxon>
        <taxon>Fungi</taxon>
        <taxon>Fungi incertae sedis</taxon>
        <taxon>Chytridiomycota</taxon>
        <taxon>Chytridiomycota incertae sedis</taxon>
        <taxon>Chytridiomycetes</taxon>
        <taxon>Rhizophydiales</taxon>
        <taxon>Rhizophydiales incertae sedis</taxon>
        <taxon>Batrachochytrium</taxon>
    </lineage>
</organism>
<evidence type="ECO:0000313" key="12">
    <source>
        <dbReference type="EMBL" id="KAH6588288.1"/>
    </source>
</evidence>
<name>A0ABQ8F0L3_9FUNG</name>
<feature type="coiled-coil region" evidence="10">
    <location>
        <begin position="90"/>
        <end position="124"/>
    </location>
</feature>
<keyword evidence="7 9" id="KW-0804">Transcription</keyword>
<comment type="function">
    <text evidence="9">Component of the NuA4 histone acetyltransferase complex which is involved in transcriptional activation of selected genes principally by acetylation of nucleosomal histone H4 and H2A. The NuA4 complex is also involved in DNA repair.</text>
</comment>
<evidence type="ECO:0000256" key="11">
    <source>
        <dbReference type="SAM" id="MobiDB-lite"/>
    </source>
</evidence>
<feature type="compositionally biased region" description="Polar residues" evidence="11">
    <location>
        <begin position="168"/>
        <end position="179"/>
    </location>
</feature>
<evidence type="ECO:0000256" key="1">
    <source>
        <dbReference type="ARBA" id="ARBA00004123"/>
    </source>
</evidence>
<dbReference type="PANTHER" id="PTHR13476">
    <property type="entry name" value="CHROMATIN MODIFICATION-RELATED PROTEIN MEAF6"/>
    <property type="match status" value="1"/>
</dbReference>
<evidence type="ECO:0000256" key="2">
    <source>
        <dbReference type="ARBA" id="ARBA00010916"/>
    </source>
</evidence>
<comment type="caution">
    <text evidence="12">The sequence shown here is derived from an EMBL/GenBank/DDBJ whole genome shotgun (WGS) entry which is preliminary data.</text>
</comment>
<evidence type="ECO:0000313" key="13">
    <source>
        <dbReference type="Proteomes" id="UP001648503"/>
    </source>
</evidence>
<dbReference type="EMBL" id="JAFCIX010000527">
    <property type="protein sequence ID" value="KAH6588288.1"/>
    <property type="molecule type" value="Genomic_DNA"/>
</dbReference>
<keyword evidence="5 9" id="KW-0805">Transcription regulation</keyword>
<evidence type="ECO:0000256" key="9">
    <source>
        <dbReference type="RuleBase" id="RU368022"/>
    </source>
</evidence>
<comment type="similarity">
    <text evidence="2 9">Belongs to the EAF6 family.</text>
</comment>
<evidence type="ECO:0000256" key="4">
    <source>
        <dbReference type="ARBA" id="ARBA00022853"/>
    </source>
</evidence>
<dbReference type="Proteomes" id="UP001648503">
    <property type="component" value="Unassembled WGS sequence"/>
</dbReference>
<evidence type="ECO:0000256" key="10">
    <source>
        <dbReference type="SAM" id="Coils"/>
    </source>
</evidence>
<evidence type="ECO:0000256" key="8">
    <source>
        <dbReference type="ARBA" id="ARBA00023242"/>
    </source>
</evidence>
<proteinExistence type="inferred from homology"/>
<comment type="subcellular location">
    <subcellularLocation>
        <location evidence="1 9">Nucleus</location>
    </subcellularLocation>
</comment>
<keyword evidence="8 9" id="KW-0539">Nucleus</keyword>
<accession>A0ABQ8F0L3</accession>
<sequence>MPGESESTLAATTLVSATAEVPTSASHSEATPLTTISTATGAAANTAANTAANAETSAVTTADTTATNVDAPFTQNSTTVAANTSTEGSIMATTELLNEADKELAELQQKKKLLDKSLANIEQSIYALEGSYLDESQYGNIVRGFDGYLSSRIDRRKPRPTESDRLFSLSSATFRKNDA</sequence>
<comment type="subunit">
    <text evidence="9">Component of the NuA4 histone acetyltransferase complex.</text>
</comment>
<keyword evidence="9" id="KW-0227">DNA damage</keyword>
<evidence type="ECO:0000256" key="6">
    <source>
        <dbReference type="ARBA" id="ARBA00023054"/>
    </source>
</evidence>
<keyword evidence="4 9" id="KW-0156">Chromatin regulator</keyword>
<evidence type="ECO:0000256" key="7">
    <source>
        <dbReference type="ARBA" id="ARBA00023163"/>
    </source>
</evidence>
<keyword evidence="13" id="KW-1185">Reference proteome</keyword>
<evidence type="ECO:0000256" key="5">
    <source>
        <dbReference type="ARBA" id="ARBA00023015"/>
    </source>
</evidence>
<keyword evidence="6 10" id="KW-0175">Coiled coil</keyword>
<gene>
    <name evidence="12" type="ORF">BASA50_010839</name>
</gene>
<reference evidence="12 13" key="1">
    <citation type="submission" date="2021-02" db="EMBL/GenBank/DDBJ databases">
        <title>Variation within the Batrachochytrium salamandrivorans European outbreak.</title>
        <authorList>
            <person name="Kelly M."/>
            <person name="Pasmans F."/>
            <person name="Shea T.P."/>
            <person name="Munoz J.F."/>
            <person name="Carranza S."/>
            <person name="Cuomo C.A."/>
            <person name="Martel A."/>
        </authorList>
    </citation>
    <scope>NUCLEOTIDE SEQUENCE [LARGE SCALE GENOMIC DNA]</scope>
    <source>
        <strain evidence="12 13">AMFP18/2</strain>
    </source>
</reference>
<feature type="region of interest" description="Disordered" evidence="11">
    <location>
        <begin position="152"/>
        <end position="179"/>
    </location>
</feature>
<protein>
    <recommendedName>
        <fullName evidence="3 9">Chromatin modification-related protein EAF6</fullName>
    </recommendedName>
</protein>
<evidence type="ECO:0000256" key="3">
    <source>
        <dbReference type="ARBA" id="ARBA00018504"/>
    </source>
</evidence>
<keyword evidence="9" id="KW-0234">DNA repair</keyword>
<dbReference type="InterPro" id="IPR015418">
    <property type="entry name" value="Eaf6"/>
</dbReference>
<dbReference type="Pfam" id="PF09340">
    <property type="entry name" value="NuA4"/>
    <property type="match status" value="1"/>
</dbReference>